<gene>
    <name evidence="2" type="ORF">RG1141_PA00080</name>
</gene>
<feature type="region of interest" description="Disordered" evidence="1">
    <location>
        <begin position="19"/>
        <end position="52"/>
    </location>
</feature>
<evidence type="ECO:0000313" key="3">
    <source>
        <dbReference type="Proteomes" id="UP000028186"/>
    </source>
</evidence>
<name>A0A068TFE6_NEOGA</name>
<dbReference type="EMBL" id="HG938356">
    <property type="protein sequence ID" value="CDN56844.1"/>
    <property type="molecule type" value="Genomic_DNA"/>
</dbReference>
<dbReference type="Proteomes" id="UP000028186">
    <property type="component" value="Plasmid pHAMBI1141a"/>
</dbReference>
<proteinExistence type="predicted"/>
<geneLocation type="plasmid" evidence="3">
    <name>II</name>
</geneLocation>
<dbReference type="AlphaFoldDB" id="A0A068TFE6"/>
<sequence>MIASGLSLFGFDLFGLSRRAPGRADTESTERTPLEKVREDGDKNRDPDREHSESFFWGMYPVY</sequence>
<protein>
    <submittedName>
        <fullName evidence="2">Uncharacterized protein</fullName>
    </submittedName>
</protein>
<dbReference type="KEGG" id="ngl:RG1141_PA00080"/>
<evidence type="ECO:0000256" key="1">
    <source>
        <dbReference type="SAM" id="MobiDB-lite"/>
    </source>
</evidence>
<dbReference type="PATRIC" id="fig|1028801.3.peg.4601"/>
<dbReference type="RefSeq" id="WP_040123881.1">
    <property type="nucleotide sequence ID" value="NZ_HG938356.1"/>
</dbReference>
<accession>A0A068TFE6</accession>
<dbReference type="eggNOG" id="ENOG50312JU">
    <property type="taxonomic scope" value="Bacteria"/>
</dbReference>
<evidence type="ECO:0000313" key="2">
    <source>
        <dbReference type="EMBL" id="CDN56844.1"/>
    </source>
</evidence>
<keyword evidence="2" id="KW-0614">Plasmid</keyword>
<dbReference type="HOGENOM" id="CLU_2881265_0_0_5"/>
<reference evidence="3" key="1">
    <citation type="journal article" date="2014" name="BMC Genomics">
        <title>Genome sequencing of two Neorhizobium galegae strains reveals a noeT gene responsible for the unusual acetylation of the nodulation factors.</title>
        <authorList>
            <person name="Osterman J."/>
            <person name="Marsh J."/>
            <person name="Laine P.K."/>
            <person name="Zeng Z."/>
            <person name="Alatalo E."/>
            <person name="Sullivan J.T."/>
            <person name="Young J.P."/>
            <person name="Thomas-Oates J."/>
            <person name="Paulin L."/>
            <person name="Lindstrom K."/>
        </authorList>
    </citation>
    <scope>NUCLEOTIDE SEQUENCE [LARGE SCALE GENOMIC DNA]</scope>
    <source>
        <strain evidence="3">HAMBI 1141</strain>
        <plasmid evidence="3">II</plasmid>
    </source>
</reference>
<organism evidence="2 3">
    <name type="scientific">Neorhizobium galegae bv. officinalis bv. officinalis str. HAMBI 1141</name>
    <dbReference type="NCBI Taxonomy" id="1028801"/>
    <lineage>
        <taxon>Bacteria</taxon>
        <taxon>Pseudomonadati</taxon>
        <taxon>Pseudomonadota</taxon>
        <taxon>Alphaproteobacteria</taxon>
        <taxon>Hyphomicrobiales</taxon>
        <taxon>Rhizobiaceae</taxon>
        <taxon>Rhizobium/Agrobacterium group</taxon>
        <taxon>Neorhizobium</taxon>
    </lineage>
</organism>
<feature type="compositionally biased region" description="Basic and acidic residues" evidence="1">
    <location>
        <begin position="22"/>
        <end position="52"/>
    </location>
</feature>